<dbReference type="Gene3D" id="3.40.50.10860">
    <property type="entry name" value="Leucine Dehydrogenase, chain A, domain 1"/>
    <property type="match status" value="1"/>
</dbReference>
<dbReference type="InterPro" id="IPR006151">
    <property type="entry name" value="Shikm_DH/Glu-tRNA_Rdtase"/>
</dbReference>
<dbReference type="EMBL" id="JACCEM010000010">
    <property type="protein sequence ID" value="NYT51110.1"/>
    <property type="molecule type" value="Genomic_DNA"/>
</dbReference>
<dbReference type="NCBIfam" id="TIGR00507">
    <property type="entry name" value="aroE"/>
    <property type="match status" value="1"/>
</dbReference>
<dbReference type="GO" id="GO:0008652">
    <property type="term" value="P:amino acid biosynthetic process"/>
    <property type="evidence" value="ECO:0007669"/>
    <property type="project" value="UniProtKB-KW"/>
</dbReference>
<evidence type="ECO:0000256" key="1">
    <source>
        <dbReference type="ARBA" id="ARBA00004871"/>
    </source>
</evidence>
<feature type="binding site" evidence="8">
    <location>
        <position position="226"/>
    </location>
    <ligand>
        <name>shikimate</name>
        <dbReference type="ChEBI" id="CHEBI:36208"/>
    </ligand>
</feature>
<feature type="active site" description="Proton acceptor" evidence="8">
    <location>
        <position position="71"/>
    </location>
</feature>
<dbReference type="InterPro" id="IPR022893">
    <property type="entry name" value="Shikimate_DH_fam"/>
</dbReference>
<dbReference type="Pfam" id="PF01488">
    <property type="entry name" value="Shikimate_DH"/>
    <property type="match status" value="1"/>
</dbReference>
<evidence type="ECO:0000313" key="12">
    <source>
        <dbReference type="EMBL" id="NYT51110.1"/>
    </source>
</evidence>
<reference evidence="12 13" key="1">
    <citation type="submission" date="2020-07" db="EMBL/GenBank/DDBJ databases">
        <title>Taxonomic revisions and descriptions of new bacterial species based on genomic comparisons in the high-G+C-content subgroup of the family Alcaligenaceae.</title>
        <authorList>
            <person name="Szabo A."/>
            <person name="Felfoldi T."/>
        </authorList>
    </citation>
    <scope>NUCLEOTIDE SEQUENCE [LARGE SCALE GENOMIC DNA]</scope>
    <source>
        <strain evidence="12 13">LMG 24012</strain>
    </source>
</reference>
<sequence length="285" mass="29554">MTHPDSRKRYAVVGNPIAHSRSPCIHEAFARQTGIALSYERILAPLDGFAATVREFFDQGGAGLNVTVPFKEQACALAGERLSDRARLAGAANTLWMRDGLLHGCNTDGVGLVDDLIRLGHSPAGRRVLLVGAGGAAKGVALPLIEAGCAALRIVNRTPARAAELGARLASQLPPMASRITAGGLDEAEGDWDIVVNASSSSLGGEPPALPAGIYADGALAYDMVYGSAETPFMRQAQAQGVRHRADGLGMLVGQAAASFAIWNGVAPETGPVLEALRRSLQDGA</sequence>
<dbReference type="Pfam" id="PF18317">
    <property type="entry name" value="SDH_C"/>
    <property type="match status" value="1"/>
</dbReference>
<dbReference type="PANTHER" id="PTHR21089:SF1">
    <property type="entry name" value="BIFUNCTIONAL 3-DEHYDROQUINATE DEHYDRATASE_SHIKIMATE DEHYDROGENASE, CHLOROPLASTIC"/>
    <property type="match status" value="1"/>
</dbReference>
<feature type="domain" description="Quinate/shikimate 5-dehydrogenase/glutamyl-tRNA reductase" evidence="9">
    <location>
        <begin position="124"/>
        <end position="201"/>
    </location>
</feature>
<dbReference type="FunFam" id="3.40.50.10860:FF:000006">
    <property type="entry name" value="Shikimate dehydrogenase (NADP(+))"/>
    <property type="match status" value="1"/>
</dbReference>
<dbReference type="EC" id="1.1.1.25" evidence="2 8"/>
<dbReference type="SUPFAM" id="SSF53223">
    <property type="entry name" value="Aminoacid dehydrogenase-like, N-terminal domain"/>
    <property type="match status" value="1"/>
</dbReference>
<evidence type="ECO:0000259" key="10">
    <source>
        <dbReference type="Pfam" id="PF08501"/>
    </source>
</evidence>
<comment type="subunit">
    <text evidence="8">Homodimer.</text>
</comment>
<comment type="similarity">
    <text evidence="8">Belongs to the shikimate dehydrogenase family.</text>
</comment>
<feature type="binding site" evidence="8">
    <location>
        <begin position="20"/>
        <end position="22"/>
    </location>
    <ligand>
        <name>shikimate</name>
        <dbReference type="ChEBI" id="CHEBI:36208"/>
    </ligand>
</feature>
<keyword evidence="5 8" id="KW-0560">Oxidoreductase</keyword>
<dbReference type="InterPro" id="IPR041121">
    <property type="entry name" value="SDH_C"/>
</dbReference>
<dbReference type="NCBIfam" id="NF001310">
    <property type="entry name" value="PRK00258.1-2"/>
    <property type="match status" value="1"/>
</dbReference>
<evidence type="ECO:0000313" key="13">
    <source>
        <dbReference type="Proteomes" id="UP000559809"/>
    </source>
</evidence>
<evidence type="ECO:0000256" key="2">
    <source>
        <dbReference type="ARBA" id="ARBA00012962"/>
    </source>
</evidence>
<evidence type="ECO:0000256" key="4">
    <source>
        <dbReference type="ARBA" id="ARBA00022857"/>
    </source>
</evidence>
<feature type="binding site" evidence="8">
    <location>
        <begin position="132"/>
        <end position="136"/>
    </location>
    <ligand>
        <name>NADP(+)</name>
        <dbReference type="ChEBI" id="CHEBI:58349"/>
    </ligand>
</feature>
<proteinExistence type="inferred from homology"/>
<dbReference type="Pfam" id="PF08501">
    <property type="entry name" value="Shikimate_dh_N"/>
    <property type="match status" value="1"/>
</dbReference>
<dbReference type="Gene3D" id="3.40.50.720">
    <property type="entry name" value="NAD(P)-binding Rossmann-like Domain"/>
    <property type="match status" value="1"/>
</dbReference>
<feature type="binding site" evidence="8">
    <location>
        <position position="93"/>
    </location>
    <ligand>
        <name>shikimate</name>
        <dbReference type="ChEBI" id="CHEBI:36208"/>
    </ligand>
</feature>
<feature type="binding site" evidence="8">
    <location>
        <position position="255"/>
    </location>
    <ligand>
        <name>shikimate</name>
        <dbReference type="ChEBI" id="CHEBI:36208"/>
    </ligand>
</feature>
<accession>A0A853G850</accession>
<keyword evidence="13" id="KW-1185">Reference proteome</keyword>
<dbReference type="GO" id="GO:0009073">
    <property type="term" value="P:aromatic amino acid family biosynthetic process"/>
    <property type="evidence" value="ECO:0007669"/>
    <property type="project" value="UniProtKB-KW"/>
</dbReference>
<dbReference type="InterPro" id="IPR013708">
    <property type="entry name" value="Shikimate_DH-bd_N"/>
</dbReference>
<evidence type="ECO:0000256" key="8">
    <source>
        <dbReference type="HAMAP-Rule" id="MF_00222"/>
    </source>
</evidence>
<dbReference type="UniPathway" id="UPA00053">
    <property type="reaction ID" value="UER00087"/>
</dbReference>
<dbReference type="InterPro" id="IPR011342">
    <property type="entry name" value="Shikimate_DH"/>
</dbReference>
<dbReference type="CDD" id="cd01065">
    <property type="entry name" value="NAD_bind_Shikimate_DH"/>
    <property type="match status" value="1"/>
</dbReference>
<dbReference type="InterPro" id="IPR036291">
    <property type="entry name" value="NAD(P)-bd_dom_sf"/>
</dbReference>
<dbReference type="HAMAP" id="MF_00222">
    <property type="entry name" value="Shikimate_DH_AroE"/>
    <property type="match status" value="1"/>
</dbReference>
<organism evidence="12 13">
    <name type="scientific">Parapusillimonas granuli</name>
    <dbReference type="NCBI Taxonomy" id="380911"/>
    <lineage>
        <taxon>Bacteria</taxon>
        <taxon>Pseudomonadati</taxon>
        <taxon>Pseudomonadota</taxon>
        <taxon>Betaproteobacteria</taxon>
        <taxon>Burkholderiales</taxon>
        <taxon>Alcaligenaceae</taxon>
        <taxon>Parapusillimonas</taxon>
    </lineage>
</organism>
<feature type="binding site" evidence="8">
    <location>
        <position position="84"/>
    </location>
    <ligand>
        <name>NADP(+)</name>
        <dbReference type="ChEBI" id="CHEBI:58349"/>
    </ligand>
</feature>
<comment type="function">
    <text evidence="8">Involved in the biosynthesis of the chorismate, which leads to the biosynthesis of aromatic amino acids. Catalyzes the reversible NADPH linked reduction of 3-dehydroshikimate (DHSA) to yield shikimate (SA).</text>
</comment>
<feature type="domain" description="SDH C-terminal" evidence="11">
    <location>
        <begin position="248"/>
        <end position="278"/>
    </location>
</feature>
<comment type="catalytic activity">
    <reaction evidence="7 8">
        <text>shikimate + NADP(+) = 3-dehydroshikimate + NADPH + H(+)</text>
        <dbReference type="Rhea" id="RHEA:17737"/>
        <dbReference type="ChEBI" id="CHEBI:15378"/>
        <dbReference type="ChEBI" id="CHEBI:16630"/>
        <dbReference type="ChEBI" id="CHEBI:36208"/>
        <dbReference type="ChEBI" id="CHEBI:57783"/>
        <dbReference type="ChEBI" id="CHEBI:58349"/>
        <dbReference type="EC" id="1.1.1.25"/>
    </reaction>
</comment>
<dbReference type="PANTHER" id="PTHR21089">
    <property type="entry name" value="SHIKIMATE DEHYDROGENASE"/>
    <property type="match status" value="1"/>
</dbReference>
<evidence type="ECO:0000259" key="9">
    <source>
        <dbReference type="Pfam" id="PF01488"/>
    </source>
</evidence>
<dbReference type="GO" id="GO:0005829">
    <property type="term" value="C:cytosol"/>
    <property type="evidence" value="ECO:0007669"/>
    <property type="project" value="TreeGrafter"/>
</dbReference>
<evidence type="ECO:0000256" key="3">
    <source>
        <dbReference type="ARBA" id="ARBA00022605"/>
    </source>
</evidence>
<keyword evidence="4 8" id="KW-0521">NADP</keyword>
<dbReference type="Proteomes" id="UP000559809">
    <property type="component" value="Unassembled WGS sequence"/>
</dbReference>
<dbReference type="SUPFAM" id="SSF51735">
    <property type="entry name" value="NAD(P)-binding Rossmann-fold domains"/>
    <property type="match status" value="1"/>
</dbReference>
<feature type="binding site" evidence="8">
    <location>
        <begin position="156"/>
        <end position="161"/>
    </location>
    <ligand>
        <name>NADP(+)</name>
        <dbReference type="ChEBI" id="CHEBI:58349"/>
    </ligand>
</feature>
<feature type="binding site" evidence="8">
    <location>
        <position position="67"/>
    </location>
    <ligand>
        <name>shikimate</name>
        <dbReference type="ChEBI" id="CHEBI:36208"/>
    </ligand>
</feature>
<evidence type="ECO:0000256" key="7">
    <source>
        <dbReference type="ARBA" id="ARBA00049442"/>
    </source>
</evidence>
<evidence type="ECO:0000256" key="6">
    <source>
        <dbReference type="ARBA" id="ARBA00023141"/>
    </source>
</evidence>
<dbReference type="RefSeq" id="WP_180157685.1">
    <property type="nucleotide sequence ID" value="NZ_JACCEM010000010.1"/>
</dbReference>
<feature type="domain" description="Shikimate dehydrogenase substrate binding N-terminal" evidence="10">
    <location>
        <begin position="12"/>
        <end position="95"/>
    </location>
</feature>
<evidence type="ECO:0000256" key="5">
    <source>
        <dbReference type="ARBA" id="ARBA00023002"/>
    </source>
</evidence>
<feature type="binding site" evidence="8">
    <location>
        <position position="108"/>
    </location>
    <ligand>
        <name>shikimate</name>
        <dbReference type="ChEBI" id="CHEBI:36208"/>
    </ligand>
</feature>
<dbReference type="GO" id="GO:0009423">
    <property type="term" value="P:chorismate biosynthetic process"/>
    <property type="evidence" value="ECO:0007669"/>
    <property type="project" value="UniProtKB-UniRule"/>
</dbReference>
<comment type="pathway">
    <text evidence="1 8">Metabolic intermediate biosynthesis; chorismate biosynthesis; chorismate from D-erythrose 4-phosphate and phosphoenolpyruvate: step 4/7.</text>
</comment>
<keyword evidence="6 8" id="KW-0057">Aromatic amino acid biosynthesis</keyword>
<dbReference type="GO" id="GO:0004764">
    <property type="term" value="F:shikimate 3-dehydrogenase (NADP+) activity"/>
    <property type="evidence" value="ECO:0007669"/>
    <property type="project" value="UniProtKB-UniRule"/>
</dbReference>
<dbReference type="GO" id="GO:0050661">
    <property type="term" value="F:NADP binding"/>
    <property type="evidence" value="ECO:0007669"/>
    <property type="project" value="InterPro"/>
</dbReference>
<dbReference type="InterPro" id="IPR046346">
    <property type="entry name" value="Aminoacid_DH-like_N_sf"/>
</dbReference>
<name>A0A853G850_9BURK</name>
<feature type="binding site" evidence="8">
    <location>
        <position position="248"/>
    </location>
    <ligand>
        <name>NADP(+)</name>
        <dbReference type="ChEBI" id="CHEBI:58349"/>
    </ligand>
</feature>
<evidence type="ECO:0000259" key="11">
    <source>
        <dbReference type="Pfam" id="PF18317"/>
    </source>
</evidence>
<dbReference type="GO" id="GO:0019632">
    <property type="term" value="P:shikimate metabolic process"/>
    <property type="evidence" value="ECO:0007669"/>
    <property type="project" value="InterPro"/>
</dbReference>
<dbReference type="AlphaFoldDB" id="A0A853G850"/>
<keyword evidence="3 8" id="KW-0028">Amino-acid biosynthesis</keyword>
<feature type="binding site" evidence="8">
    <location>
        <position position="224"/>
    </location>
    <ligand>
        <name>NADP(+)</name>
        <dbReference type="ChEBI" id="CHEBI:58349"/>
    </ligand>
</feature>
<gene>
    <name evidence="8 12" type="primary">aroE</name>
    <name evidence="12" type="ORF">H0A72_17490</name>
</gene>
<comment type="caution">
    <text evidence="12">The sequence shown here is derived from an EMBL/GenBank/DDBJ whole genome shotgun (WGS) entry which is preliminary data.</text>
</comment>
<protein>
    <recommendedName>
        <fullName evidence="2 8">Shikimate dehydrogenase (NADP(+))</fullName>
        <shortName evidence="8">SDH</shortName>
        <ecNumber evidence="2 8">1.1.1.25</ecNumber>
    </recommendedName>
</protein>